<dbReference type="EMBL" id="JAACJM010000006">
    <property type="protein sequence ID" value="KAF5372165.1"/>
    <property type="molecule type" value="Genomic_DNA"/>
</dbReference>
<dbReference type="SMART" id="SM00829">
    <property type="entry name" value="PKS_ER"/>
    <property type="match status" value="1"/>
</dbReference>
<protein>
    <recommendedName>
        <fullName evidence="1">Enoyl reductase (ER) domain-containing protein</fullName>
    </recommendedName>
</protein>
<dbReference type="SUPFAM" id="SSF51735">
    <property type="entry name" value="NAD(P)-binding Rossmann-fold domains"/>
    <property type="match status" value="1"/>
</dbReference>
<dbReference type="PANTHER" id="PTHR45348">
    <property type="entry name" value="HYPOTHETICAL OXIDOREDUCTASE (EUROFUNG)"/>
    <property type="match status" value="1"/>
</dbReference>
<dbReference type="InterPro" id="IPR011032">
    <property type="entry name" value="GroES-like_sf"/>
</dbReference>
<proteinExistence type="predicted"/>
<dbReference type="InterPro" id="IPR047122">
    <property type="entry name" value="Trans-enoyl_RdTase-like"/>
</dbReference>
<dbReference type="Pfam" id="PF08240">
    <property type="entry name" value="ADH_N"/>
    <property type="match status" value="1"/>
</dbReference>
<dbReference type="GO" id="GO:0016651">
    <property type="term" value="F:oxidoreductase activity, acting on NAD(P)H"/>
    <property type="evidence" value="ECO:0007669"/>
    <property type="project" value="InterPro"/>
</dbReference>
<dbReference type="PANTHER" id="PTHR45348:SF2">
    <property type="entry name" value="ZINC-TYPE ALCOHOL DEHYDROGENASE-LIKE PROTEIN C2E1P3.01"/>
    <property type="match status" value="1"/>
</dbReference>
<feature type="domain" description="Enoyl reductase (ER)" evidence="1">
    <location>
        <begin position="16"/>
        <end position="347"/>
    </location>
</feature>
<dbReference type="SUPFAM" id="SSF50129">
    <property type="entry name" value="GroES-like"/>
    <property type="match status" value="1"/>
</dbReference>
<dbReference type="Pfam" id="PF00107">
    <property type="entry name" value="ADH_zinc_N"/>
    <property type="match status" value="1"/>
</dbReference>
<dbReference type="InterPro" id="IPR020843">
    <property type="entry name" value="ER"/>
</dbReference>
<accession>A0A8H5GWL0</accession>
<organism evidence="2 3">
    <name type="scientific">Tetrapyrgos nigripes</name>
    <dbReference type="NCBI Taxonomy" id="182062"/>
    <lineage>
        <taxon>Eukaryota</taxon>
        <taxon>Fungi</taxon>
        <taxon>Dikarya</taxon>
        <taxon>Basidiomycota</taxon>
        <taxon>Agaricomycotina</taxon>
        <taxon>Agaricomycetes</taxon>
        <taxon>Agaricomycetidae</taxon>
        <taxon>Agaricales</taxon>
        <taxon>Marasmiineae</taxon>
        <taxon>Marasmiaceae</taxon>
        <taxon>Tetrapyrgos</taxon>
    </lineage>
</organism>
<dbReference type="InterPro" id="IPR013154">
    <property type="entry name" value="ADH-like_N"/>
</dbReference>
<dbReference type="AlphaFoldDB" id="A0A8H5GWL0"/>
<dbReference type="Proteomes" id="UP000559256">
    <property type="component" value="Unassembled WGS sequence"/>
</dbReference>
<evidence type="ECO:0000313" key="2">
    <source>
        <dbReference type="EMBL" id="KAF5372165.1"/>
    </source>
</evidence>
<dbReference type="Gene3D" id="3.40.50.720">
    <property type="entry name" value="NAD(P)-binding Rossmann-like Domain"/>
    <property type="match status" value="1"/>
</dbReference>
<name>A0A8H5GWL0_9AGAR</name>
<comment type="caution">
    <text evidence="2">The sequence shown here is derived from an EMBL/GenBank/DDBJ whole genome shotgun (WGS) entry which is preliminary data.</text>
</comment>
<dbReference type="Gene3D" id="3.90.180.10">
    <property type="entry name" value="Medium-chain alcohol dehydrogenases, catalytic domain"/>
    <property type="match status" value="1"/>
</dbReference>
<dbReference type="InterPro" id="IPR036291">
    <property type="entry name" value="NAD(P)-bd_dom_sf"/>
</dbReference>
<dbReference type="OrthoDB" id="3233595at2759"/>
<gene>
    <name evidence="2" type="ORF">D9758_005050</name>
</gene>
<evidence type="ECO:0000259" key="1">
    <source>
        <dbReference type="SMART" id="SM00829"/>
    </source>
</evidence>
<sequence length="353" mass="37925">MSQPLQKALLLQTKQGSFAVSTIPRPLSATPGELLVKVMASGLNPGDWKVKEYGWFLADDHYPAILGADVAGEVEEVGNGVMGFKKGDRVFFNGRSGKQSEYAGYQQYARAPADITVKIPARLSYAQAATMSAGLNTAAIGLYAKEPIGLALNPDFDPDIKFSGKAALVIGGSCCVGQYAIQLLRYLDFSPIIVYASKHNFDYLRNLGATELIDRNEVSPESLATAAKSRTLNAIDVVFDAVGSDETQQAGYDALLNGGKMVVTMFLSQIKGKSDGDGKKVLGVIGNVQREENREFGRTIARKLSNLVKEGIIVPNRYDVLPDGLNGITEGLGRIKNNKVSGVKLVVYPQETA</sequence>
<dbReference type="CDD" id="cd08249">
    <property type="entry name" value="enoyl_reductase_like"/>
    <property type="match status" value="1"/>
</dbReference>
<evidence type="ECO:0000313" key="3">
    <source>
        <dbReference type="Proteomes" id="UP000559256"/>
    </source>
</evidence>
<keyword evidence="3" id="KW-1185">Reference proteome</keyword>
<dbReference type="InterPro" id="IPR013149">
    <property type="entry name" value="ADH-like_C"/>
</dbReference>
<reference evidence="2 3" key="1">
    <citation type="journal article" date="2020" name="ISME J.">
        <title>Uncovering the hidden diversity of litter-decomposition mechanisms in mushroom-forming fungi.</title>
        <authorList>
            <person name="Floudas D."/>
            <person name="Bentzer J."/>
            <person name="Ahren D."/>
            <person name="Johansson T."/>
            <person name="Persson P."/>
            <person name="Tunlid A."/>
        </authorList>
    </citation>
    <scope>NUCLEOTIDE SEQUENCE [LARGE SCALE GENOMIC DNA]</scope>
    <source>
        <strain evidence="2 3">CBS 291.85</strain>
    </source>
</reference>